<protein>
    <submittedName>
        <fullName evidence="3">Uncharacterized protein</fullName>
    </submittedName>
</protein>
<reference evidence="3" key="1">
    <citation type="submission" date="2022-07" db="EMBL/GenBank/DDBJ databases">
        <title>Fungi with potential for degradation of polypropylene.</title>
        <authorList>
            <person name="Gostincar C."/>
        </authorList>
    </citation>
    <scope>NUCLEOTIDE SEQUENCE</scope>
    <source>
        <strain evidence="3">EXF-13287</strain>
    </source>
</reference>
<dbReference type="EMBL" id="JANBVN010000085">
    <property type="protein sequence ID" value="KAJ9148755.1"/>
    <property type="molecule type" value="Genomic_DNA"/>
</dbReference>
<organism evidence="3 4">
    <name type="scientific">Coniochaeta hoffmannii</name>
    <dbReference type="NCBI Taxonomy" id="91930"/>
    <lineage>
        <taxon>Eukaryota</taxon>
        <taxon>Fungi</taxon>
        <taxon>Dikarya</taxon>
        <taxon>Ascomycota</taxon>
        <taxon>Pezizomycotina</taxon>
        <taxon>Sordariomycetes</taxon>
        <taxon>Sordariomycetidae</taxon>
        <taxon>Coniochaetales</taxon>
        <taxon>Coniochaetaceae</taxon>
        <taxon>Coniochaeta</taxon>
    </lineage>
</organism>
<evidence type="ECO:0000256" key="1">
    <source>
        <dbReference type="SAM" id="Coils"/>
    </source>
</evidence>
<feature type="region of interest" description="Disordered" evidence="2">
    <location>
        <begin position="90"/>
        <end position="137"/>
    </location>
</feature>
<gene>
    <name evidence="3" type="ORF">NKR19_g5906</name>
</gene>
<dbReference type="Proteomes" id="UP001174691">
    <property type="component" value="Unassembled WGS sequence"/>
</dbReference>
<keyword evidence="1" id="KW-0175">Coiled coil</keyword>
<proteinExistence type="predicted"/>
<evidence type="ECO:0000256" key="2">
    <source>
        <dbReference type="SAM" id="MobiDB-lite"/>
    </source>
</evidence>
<evidence type="ECO:0000313" key="3">
    <source>
        <dbReference type="EMBL" id="KAJ9148755.1"/>
    </source>
</evidence>
<keyword evidence="4" id="KW-1185">Reference proteome</keyword>
<dbReference type="AlphaFoldDB" id="A0AA38RQT5"/>
<evidence type="ECO:0000313" key="4">
    <source>
        <dbReference type="Proteomes" id="UP001174691"/>
    </source>
</evidence>
<sequence>MECNENQPASTDLAVAKAKIKLLQKQVNELKEVSAQVASLKTDIHGLLSVQLELGRRMALLEERQLHRHDMLFNGIKRIAADVQHLKQHVYSHDAGGDSDVDSGPGSARKTPLRSESLEVKSPGTVSAAKRASENRRNFERALQHHVTEMNDAKTMDELQSAGALAVKYSDQLFRNYL</sequence>
<name>A0AA38RQT5_9PEZI</name>
<comment type="caution">
    <text evidence="3">The sequence shown here is derived from an EMBL/GenBank/DDBJ whole genome shotgun (WGS) entry which is preliminary data.</text>
</comment>
<accession>A0AA38RQT5</accession>
<feature type="coiled-coil region" evidence="1">
    <location>
        <begin position="13"/>
        <end position="43"/>
    </location>
</feature>